<dbReference type="EMBL" id="UINC01201954">
    <property type="protein sequence ID" value="SVE21530.1"/>
    <property type="molecule type" value="Genomic_DNA"/>
</dbReference>
<name>A0A383BNX2_9ZZZZ</name>
<proteinExistence type="predicted"/>
<organism evidence="1">
    <name type="scientific">marine metagenome</name>
    <dbReference type="NCBI Taxonomy" id="408172"/>
    <lineage>
        <taxon>unclassified sequences</taxon>
        <taxon>metagenomes</taxon>
        <taxon>ecological metagenomes</taxon>
    </lineage>
</organism>
<dbReference type="AlphaFoldDB" id="A0A383BNX2"/>
<feature type="non-terminal residue" evidence="1">
    <location>
        <position position="47"/>
    </location>
</feature>
<reference evidence="1" key="1">
    <citation type="submission" date="2018-05" db="EMBL/GenBank/DDBJ databases">
        <authorList>
            <person name="Lanie J.A."/>
            <person name="Ng W.-L."/>
            <person name="Kazmierczak K.M."/>
            <person name="Andrzejewski T.M."/>
            <person name="Davidsen T.M."/>
            <person name="Wayne K.J."/>
            <person name="Tettelin H."/>
            <person name="Glass J.I."/>
            <person name="Rusch D."/>
            <person name="Podicherti R."/>
            <person name="Tsui H.-C.T."/>
            <person name="Winkler M.E."/>
        </authorList>
    </citation>
    <scope>NUCLEOTIDE SEQUENCE</scope>
</reference>
<accession>A0A383BNX2</accession>
<gene>
    <name evidence="1" type="ORF">METZ01_LOCUS474384</name>
</gene>
<sequence>MGSIRDYFGNIGSALSTTAKGMGVTLRHFSKEPPITVQYPFERMDVS</sequence>
<evidence type="ECO:0000313" key="1">
    <source>
        <dbReference type="EMBL" id="SVE21530.1"/>
    </source>
</evidence>
<protein>
    <submittedName>
        <fullName evidence="1">Uncharacterized protein</fullName>
    </submittedName>
</protein>